<proteinExistence type="predicted"/>
<dbReference type="InterPro" id="IPR028082">
    <property type="entry name" value="Peripla_BP_I"/>
</dbReference>
<protein>
    <submittedName>
        <fullName evidence="6">LacI family DNA-binding transcriptional regulator</fullName>
    </submittedName>
</protein>
<feature type="domain" description="HTH lacI-type" evidence="5">
    <location>
        <begin position="5"/>
        <end position="61"/>
    </location>
</feature>
<keyword evidence="4" id="KW-0804">Transcription</keyword>
<evidence type="ECO:0000313" key="7">
    <source>
        <dbReference type="Proteomes" id="UP001597497"/>
    </source>
</evidence>
<evidence type="ECO:0000313" key="6">
    <source>
        <dbReference type="EMBL" id="MFD2670896.1"/>
    </source>
</evidence>
<keyword evidence="1" id="KW-0678">Repressor</keyword>
<accession>A0ABW5R802</accession>
<dbReference type="SUPFAM" id="SSF53822">
    <property type="entry name" value="Periplasmic binding protein-like I"/>
    <property type="match status" value="1"/>
</dbReference>
<dbReference type="Pfam" id="PF13377">
    <property type="entry name" value="Peripla_BP_3"/>
    <property type="match status" value="1"/>
</dbReference>
<evidence type="ECO:0000256" key="4">
    <source>
        <dbReference type="ARBA" id="ARBA00023163"/>
    </source>
</evidence>
<dbReference type="PANTHER" id="PTHR30146">
    <property type="entry name" value="LACI-RELATED TRANSCRIPTIONAL REPRESSOR"/>
    <property type="match status" value="1"/>
</dbReference>
<keyword evidence="2" id="KW-0805">Transcription regulation</keyword>
<evidence type="ECO:0000256" key="3">
    <source>
        <dbReference type="ARBA" id="ARBA00023125"/>
    </source>
</evidence>
<evidence type="ECO:0000259" key="5">
    <source>
        <dbReference type="PROSITE" id="PS50932"/>
    </source>
</evidence>
<evidence type="ECO:0000256" key="1">
    <source>
        <dbReference type="ARBA" id="ARBA00022491"/>
    </source>
</evidence>
<reference evidence="7" key="1">
    <citation type="journal article" date="2019" name="Int. J. Syst. Evol. Microbiol.">
        <title>The Global Catalogue of Microorganisms (GCM) 10K type strain sequencing project: providing services to taxonomists for standard genome sequencing and annotation.</title>
        <authorList>
            <consortium name="The Broad Institute Genomics Platform"/>
            <consortium name="The Broad Institute Genome Sequencing Center for Infectious Disease"/>
            <person name="Wu L."/>
            <person name="Ma J."/>
        </authorList>
    </citation>
    <scope>NUCLEOTIDE SEQUENCE [LARGE SCALE GENOMIC DNA]</scope>
    <source>
        <strain evidence="7">KCTC 33676</strain>
    </source>
</reference>
<sequence length="356" mass="39836">MAKKVTMQQIADYLGVSKFVVSKALSGKGGVSDSTKERVIDAASELGYFTQKNAYVKQMKNEQVRHPANGSKQSVLVLMPNIRFQTKESLYWGRILDGLSARLEERGIGMVIISEQSMDHFMSLLNPDGILGLIGVGEINTSLLIEVHRVGLPIVLVDHEDSLIPCDTLFVNNVDCMIRMTKHLIGIGHTDIQFLGDITYSRSFKDRWMGYWAAMEDKGLPVDMEERVLTLHGYESSDFLEELKGWIMKRKKNRTLPTAFVCANDSIAVAAVKTLQELNISVPGDVSVSGFDNIEDSYQIRPALTTVNVPKEALGRRAVDKLIERMANPEAPFEKVLIAGEIVFRDSMQEREGRKR</sequence>
<dbReference type="InterPro" id="IPR010982">
    <property type="entry name" value="Lambda_DNA-bd_dom_sf"/>
</dbReference>
<dbReference type="CDD" id="cd01392">
    <property type="entry name" value="HTH_LacI"/>
    <property type="match status" value="1"/>
</dbReference>
<dbReference type="InterPro" id="IPR000843">
    <property type="entry name" value="HTH_LacI"/>
</dbReference>
<dbReference type="Gene3D" id="3.40.50.2300">
    <property type="match status" value="2"/>
</dbReference>
<dbReference type="CDD" id="cd19974">
    <property type="entry name" value="PBP1_LacI-like"/>
    <property type="match status" value="1"/>
</dbReference>
<comment type="caution">
    <text evidence="6">The sequence shown here is derived from an EMBL/GenBank/DDBJ whole genome shotgun (WGS) entry which is preliminary data.</text>
</comment>
<name>A0ABW5R802_9BACL</name>
<organism evidence="6 7">
    <name type="scientific">Marinicrinis sediminis</name>
    <dbReference type="NCBI Taxonomy" id="1652465"/>
    <lineage>
        <taxon>Bacteria</taxon>
        <taxon>Bacillati</taxon>
        <taxon>Bacillota</taxon>
        <taxon>Bacilli</taxon>
        <taxon>Bacillales</taxon>
        <taxon>Paenibacillaceae</taxon>
    </lineage>
</organism>
<dbReference type="GO" id="GO:0003677">
    <property type="term" value="F:DNA binding"/>
    <property type="evidence" value="ECO:0007669"/>
    <property type="project" value="UniProtKB-KW"/>
</dbReference>
<keyword evidence="3 6" id="KW-0238">DNA-binding</keyword>
<dbReference type="Pfam" id="PF00356">
    <property type="entry name" value="LacI"/>
    <property type="match status" value="1"/>
</dbReference>
<dbReference type="RefSeq" id="WP_379928319.1">
    <property type="nucleotide sequence ID" value="NZ_JBHUMM010000007.1"/>
</dbReference>
<dbReference type="SUPFAM" id="SSF47413">
    <property type="entry name" value="lambda repressor-like DNA-binding domains"/>
    <property type="match status" value="1"/>
</dbReference>
<evidence type="ECO:0000256" key="2">
    <source>
        <dbReference type="ARBA" id="ARBA00023015"/>
    </source>
</evidence>
<dbReference type="PANTHER" id="PTHR30146:SF148">
    <property type="entry name" value="HTH-TYPE TRANSCRIPTIONAL REPRESSOR PURR-RELATED"/>
    <property type="match status" value="1"/>
</dbReference>
<keyword evidence="7" id="KW-1185">Reference proteome</keyword>
<dbReference type="SMART" id="SM00354">
    <property type="entry name" value="HTH_LACI"/>
    <property type="match status" value="1"/>
</dbReference>
<dbReference type="Proteomes" id="UP001597497">
    <property type="component" value="Unassembled WGS sequence"/>
</dbReference>
<dbReference type="EMBL" id="JBHUMM010000007">
    <property type="protein sequence ID" value="MFD2670896.1"/>
    <property type="molecule type" value="Genomic_DNA"/>
</dbReference>
<dbReference type="PROSITE" id="PS50932">
    <property type="entry name" value="HTH_LACI_2"/>
    <property type="match status" value="1"/>
</dbReference>
<dbReference type="InterPro" id="IPR046335">
    <property type="entry name" value="LacI/GalR-like_sensor"/>
</dbReference>
<gene>
    <name evidence="6" type="ORF">ACFSUC_04650</name>
</gene>
<dbReference type="Gene3D" id="1.10.260.40">
    <property type="entry name" value="lambda repressor-like DNA-binding domains"/>
    <property type="match status" value="1"/>
</dbReference>